<dbReference type="Pfam" id="PF24476">
    <property type="entry name" value="DUF7580"/>
    <property type="match status" value="1"/>
</dbReference>
<dbReference type="PANTHER" id="PTHR35186">
    <property type="entry name" value="ANK_REP_REGION DOMAIN-CONTAINING PROTEIN"/>
    <property type="match status" value="1"/>
</dbReference>
<name>A0A8G0PFY6_9HYPO</name>
<proteinExistence type="predicted"/>
<dbReference type="EMBL" id="CP075864">
    <property type="protein sequence ID" value="QYS95103.1"/>
    <property type="molecule type" value="Genomic_DNA"/>
</dbReference>
<dbReference type="InterPro" id="IPR056002">
    <property type="entry name" value="DUF7580"/>
</dbReference>
<dbReference type="PANTHER" id="PTHR35186:SF4">
    <property type="entry name" value="PRION-INHIBITION AND PROPAGATION HELO DOMAIN-CONTAINING PROTEIN"/>
    <property type="match status" value="1"/>
</dbReference>
<keyword evidence="3" id="KW-1185">Reference proteome</keyword>
<protein>
    <recommendedName>
        <fullName evidence="1">DUF7580 domain-containing protein</fullName>
    </recommendedName>
</protein>
<dbReference type="Proteomes" id="UP000826661">
    <property type="component" value="Chromosome I"/>
</dbReference>
<feature type="domain" description="DUF7580" evidence="1">
    <location>
        <begin position="208"/>
        <end position="566"/>
    </location>
</feature>
<sequence length="575" mass="64702">MSTFEAFGIVLRAIPILIEGADLGYDKGKLALGKRKYVGQLASALLMQRQTVSETVRLIITRSGYSYDETLFDKGPLVYFQNTDIQTSVEAFLGDENYKALTASLRDMQTTLKEVAKHLDGLIPSHKNDPYDLIGIIDANQTAEKRKPDLIPRLKVALKSSEVKQTICELDKATDRLSTFSQTVLMNRDGPVSSLPSSKTAKLAKAFRRIQKSSKNLYTALCRCCIGSCHNEHDVHVLLEDRIDVASKLLFKEHSSEENEELLAFQLIFAARLHTPIQIRCHELSVKCMQEDESDDSPQTLISKIAKVRVCEPAREKSKFTGPFQPSFVPIDNFCAAVVTAHDRAEHVAFILHASNRMGVMAAKEKTIIQKSSCKTITLKDVLSLGTPKSYGERLPPQSGMLLASKLASSLLQFSQTGWYGQSWSKSSVLFLLNPVTESRRSVADFDRPFVCAKIEGIEANESKAAEPKSILLEFGILLLEIWHQTVLEDRFTEDISQISEDYFSRLSLAAKWLHDDYNPLLPFYDQAVRYCIYGASTKRWTDWNTNELWNEICKEVIEPLSKNCGQWKGNLMSH</sequence>
<evidence type="ECO:0000313" key="3">
    <source>
        <dbReference type="Proteomes" id="UP000826661"/>
    </source>
</evidence>
<reference evidence="2 3" key="1">
    <citation type="journal article" date="2021" name="BMC Genomics">
        <title>Telomere-to-telomere genome assembly of asparaginase-producing Trichoderma simmonsii.</title>
        <authorList>
            <person name="Chung D."/>
            <person name="Kwon Y.M."/>
            <person name="Yang Y."/>
        </authorList>
    </citation>
    <scope>NUCLEOTIDE SEQUENCE [LARGE SCALE GENOMIC DNA]</scope>
    <source>
        <strain evidence="2 3">GH-Sj1</strain>
    </source>
</reference>
<evidence type="ECO:0000313" key="2">
    <source>
        <dbReference type="EMBL" id="QYS95103.1"/>
    </source>
</evidence>
<accession>A0A8G0PFY6</accession>
<dbReference type="AlphaFoldDB" id="A0A8G0PFY6"/>
<gene>
    <name evidence="2" type="ORF">H0G86_002417</name>
</gene>
<organism evidence="2 3">
    <name type="scientific">Trichoderma simmonsii</name>
    <dbReference type="NCBI Taxonomy" id="1491479"/>
    <lineage>
        <taxon>Eukaryota</taxon>
        <taxon>Fungi</taxon>
        <taxon>Dikarya</taxon>
        <taxon>Ascomycota</taxon>
        <taxon>Pezizomycotina</taxon>
        <taxon>Sordariomycetes</taxon>
        <taxon>Hypocreomycetidae</taxon>
        <taxon>Hypocreales</taxon>
        <taxon>Hypocreaceae</taxon>
        <taxon>Trichoderma</taxon>
    </lineage>
</organism>
<evidence type="ECO:0000259" key="1">
    <source>
        <dbReference type="Pfam" id="PF24476"/>
    </source>
</evidence>